<proteinExistence type="inferred from homology"/>
<dbReference type="InterPro" id="IPR036770">
    <property type="entry name" value="Ankyrin_rpt-contain_sf"/>
</dbReference>
<organism evidence="5 6">
    <name type="scientific">Astyanax mexicanus</name>
    <name type="common">Blind cave fish</name>
    <name type="synonym">Astyanax fasciatus mexicanus</name>
    <dbReference type="NCBI Taxonomy" id="7994"/>
    <lineage>
        <taxon>Eukaryota</taxon>
        <taxon>Metazoa</taxon>
        <taxon>Chordata</taxon>
        <taxon>Craniata</taxon>
        <taxon>Vertebrata</taxon>
        <taxon>Euteleostomi</taxon>
        <taxon>Actinopterygii</taxon>
        <taxon>Neopterygii</taxon>
        <taxon>Teleostei</taxon>
        <taxon>Ostariophysi</taxon>
        <taxon>Characiformes</taxon>
        <taxon>Characoidei</taxon>
        <taxon>Acestrorhamphidae</taxon>
        <taxon>Acestrorhamphinae</taxon>
        <taxon>Astyanax</taxon>
    </lineage>
</organism>
<feature type="repeat" description="ANK" evidence="4">
    <location>
        <begin position="60"/>
        <end position="92"/>
    </location>
</feature>
<dbReference type="EMBL" id="JAICCE010000011">
    <property type="protein sequence ID" value="KAG9270980.1"/>
    <property type="molecule type" value="Genomic_DNA"/>
</dbReference>
<dbReference type="Proteomes" id="UP000752171">
    <property type="component" value="Unassembled WGS sequence"/>
</dbReference>
<dbReference type="PANTHER" id="PTHR24136">
    <property type="entry name" value="SOWAH (DROSOPHILA) HOMOLOG"/>
    <property type="match status" value="1"/>
</dbReference>
<feature type="repeat" description="ANK" evidence="4">
    <location>
        <begin position="27"/>
        <end position="59"/>
    </location>
</feature>
<evidence type="ECO:0000256" key="1">
    <source>
        <dbReference type="ARBA" id="ARBA00005949"/>
    </source>
</evidence>
<dbReference type="Gene3D" id="1.25.40.20">
    <property type="entry name" value="Ankyrin repeat-containing domain"/>
    <property type="match status" value="1"/>
</dbReference>
<comment type="caution">
    <text evidence="5">The sequence shown here is derived from an EMBL/GenBank/DDBJ whole genome shotgun (WGS) entry which is preliminary data.</text>
</comment>
<dbReference type="AlphaFoldDB" id="A0A8T2LHH8"/>
<dbReference type="Pfam" id="PF12796">
    <property type="entry name" value="Ank_2"/>
    <property type="match status" value="1"/>
</dbReference>
<dbReference type="InterPro" id="IPR051573">
    <property type="entry name" value="Ankyrin-SOCS_box_domain"/>
</dbReference>
<dbReference type="PROSITE" id="PS50297">
    <property type="entry name" value="ANK_REP_REGION"/>
    <property type="match status" value="2"/>
</dbReference>
<dbReference type="GO" id="GO:0016567">
    <property type="term" value="P:protein ubiquitination"/>
    <property type="evidence" value="ECO:0007669"/>
    <property type="project" value="TreeGrafter"/>
</dbReference>
<dbReference type="GO" id="GO:0045732">
    <property type="term" value="P:positive regulation of protein catabolic process"/>
    <property type="evidence" value="ECO:0007669"/>
    <property type="project" value="TreeGrafter"/>
</dbReference>
<dbReference type="PRINTS" id="PR01415">
    <property type="entry name" value="ANKYRIN"/>
</dbReference>
<evidence type="ECO:0000256" key="3">
    <source>
        <dbReference type="ARBA" id="ARBA00023043"/>
    </source>
</evidence>
<dbReference type="PANTHER" id="PTHR24136:SF17">
    <property type="entry name" value="ANKYRIN REPEAT AND SOCS BOX PROTEIN 9"/>
    <property type="match status" value="1"/>
</dbReference>
<gene>
    <name evidence="5" type="primary">ASB9</name>
    <name evidence="5" type="ORF">AMEX_G13846</name>
</gene>
<evidence type="ECO:0000313" key="6">
    <source>
        <dbReference type="Proteomes" id="UP000752171"/>
    </source>
</evidence>
<dbReference type="SUPFAM" id="SSF48403">
    <property type="entry name" value="Ankyrin repeat"/>
    <property type="match status" value="1"/>
</dbReference>
<keyword evidence="3 4" id="KW-0040">ANK repeat</keyword>
<dbReference type="SMART" id="SM00248">
    <property type="entry name" value="ANK"/>
    <property type="match status" value="3"/>
</dbReference>
<dbReference type="PROSITE" id="PS50088">
    <property type="entry name" value="ANK_REPEAT"/>
    <property type="match status" value="3"/>
</dbReference>
<reference evidence="5 6" key="1">
    <citation type="submission" date="2021-07" db="EMBL/GenBank/DDBJ databases">
        <authorList>
            <person name="Imarazene B."/>
            <person name="Zahm M."/>
            <person name="Klopp C."/>
            <person name="Cabau C."/>
            <person name="Beille S."/>
            <person name="Jouanno E."/>
            <person name="Castinel A."/>
            <person name="Lluch J."/>
            <person name="Gil L."/>
            <person name="Kuchtly C."/>
            <person name="Lopez Roques C."/>
            <person name="Donnadieu C."/>
            <person name="Parrinello H."/>
            <person name="Journot L."/>
            <person name="Du K."/>
            <person name="Schartl M."/>
            <person name="Retaux S."/>
            <person name="Guiguen Y."/>
        </authorList>
    </citation>
    <scope>NUCLEOTIDE SEQUENCE [LARGE SCALE GENOMIC DNA]</scope>
    <source>
        <strain evidence="5">Pach_M1</strain>
        <tissue evidence="5">Testis</tissue>
    </source>
</reference>
<comment type="similarity">
    <text evidence="1">Belongs to the ankyrin SOCS box (ASB) family.</text>
</comment>
<keyword evidence="2" id="KW-0677">Repeat</keyword>
<feature type="repeat" description="ANK" evidence="4">
    <location>
        <begin position="93"/>
        <end position="122"/>
    </location>
</feature>
<accession>A0A8T2LHH8</accession>
<evidence type="ECO:0000256" key="4">
    <source>
        <dbReference type="PROSITE-ProRule" id="PRU00023"/>
    </source>
</evidence>
<protein>
    <submittedName>
        <fullName evidence="5">Ankyrin repeat and SOCS box protein 9-like</fullName>
    </submittedName>
</protein>
<sequence>MSEPPKPRPWQEAAVYFSSPLMSDAEADWSPIHDAAFNGRLLALRTLINQGAVVNLATLDGVTPLHAASQQGHGACVQLLIERGANVNTSTLNCSTPLSEASGKGHVTIVNLLLHHGAHPQS</sequence>
<evidence type="ECO:0000313" key="5">
    <source>
        <dbReference type="EMBL" id="KAG9270980.1"/>
    </source>
</evidence>
<dbReference type="InterPro" id="IPR002110">
    <property type="entry name" value="Ankyrin_rpt"/>
</dbReference>
<evidence type="ECO:0000256" key="2">
    <source>
        <dbReference type="ARBA" id="ARBA00022737"/>
    </source>
</evidence>
<name>A0A8T2LHH8_ASTMX</name>